<dbReference type="Pfam" id="PF11967">
    <property type="entry name" value="RecO_N"/>
    <property type="match status" value="1"/>
</dbReference>
<dbReference type="InterPro" id="IPR012340">
    <property type="entry name" value="NA-bd_OB-fold"/>
</dbReference>
<dbReference type="PANTHER" id="PTHR33991">
    <property type="entry name" value="DNA REPAIR PROTEIN RECO"/>
    <property type="match status" value="1"/>
</dbReference>
<reference evidence="6 7" key="1">
    <citation type="submission" date="2020-05" db="EMBL/GenBank/DDBJ databases">
        <title>Distinct polysaccharide utilization as determinants for interspecies competition between intestinal Prevotella spp.</title>
        <authorList>
            <person name="Galvez E.J.C."/>
            <person name="Iljazovic A."/>
            <person name="Strowig T."/>
        </authorList>
    </citation>
    <scope>NUCLEOTIDE SEQUENCE [LARGE SCALE GENOMIC DNA]</scope>
    <source>
        <strain evidence="6 7">PMUR</strain>
    </source>
</reference>
<keyword evidence="3 4" id="KW-0234">DNA repair</keyword>
<evidence type="ECO:0000313" key="6">
    <source>
        <dbReference type="EMBL" id="NPD92573.1"/>
    </source>
</evidence>
<organism evidence="6 7">
    <name type="scientific">Xylanibacter muris</name>
    <dbReference type="NCBI Taxonomy" id="2736290"/>
    <lineage>
        <taxon>Bacteria</taxon>
        <taxon>Pseudomonadati</taxon>
        <taxon>Bacteroidota</taxon>
        <taxon>Bacteroidia</taxon>
        <taxon>Bacteroidales</taxon>
        <taxon>Prevotellaceae</taxon>
        <taxon>Xylanibacter</taxon>
    </lineage>
</organism>
<comment type="similarity">
    <text evidence="4">Belongs to the RecO family.</text>
</comment>
<dbReference type="RefSeq" id="WP_172275901.1">
    <property type="nucleotide sequence ID" value="NZ_CASGMU010000013.1"/>
</dbReference>
<keyword evidence="2 4" id="KW-0233">DNA recombination</keyword>
<dbReference type="Gene3D" id="2.40.50.140">
    <property type="entry name" value="Nucleic acid-binding proteins"/>
    <property type="match status" value="1"/>
</dbReference>
<dbReference type="InterPro" id="IPR022572">
    <property type="entry name" value="DNA_rep/recomb_RecO_N"/>
</dbReference>
<evidence type="ECO:0000256" key="4">
    <source>
        <dbReference type="HAMAP-Rule" id="MF_00201"/>
    </source>
</evidence>
<dbReference type="HAMAP" id="MF_00201">
    <property type="entry name" value="RecO"/>
    <property type="match status" value="1"/>
</dbReference>
<dbReference type="EMBL" id="JABKKF010000009">
    <property type="protein sequence ID" value="NPD92573.1"/>
    <property type="molecule type" value="Genomic_DNA"/>
</dbReference>
<dbReference type="PANTHER" id="PTHR33991:SF1">
    <property type="entry name" value="DNA REPAIR PROTEIN RECO"/>
    <property type="match status" value="1"/>
</dbReference>
<gene>
    <name evidence="4" type="primary">recO</name>
    <name evidence="6" type="ORF">HPS56_09520</name>
</gene>
<evidence type="ECO:0000259" key="5">
    <source>
        <dbReference type="Pfam" id="PF11967"/>
    </source>
</evidence>
<comment type="function">
    <text evidence="4">Involved in DNA repair and RecF pathway recombination.</text>
</comment>
<keyword evidence="1 4" id="KW-0227">DNA damage</keyword>
<sequence length="241" mass="27951">MKIKTQAIIIRTVKFGESKLIVDAFTDVEGRMSFIIPLPKSAKAKLRRQFFQPLMLLELDCDIRERARLQKITDARICFPFVSLPLQPVKMSLAMFISEFLCYALRGEQANNPLFAYVSDSIKWLDSAVDGYANFHLAFLMRLSRFLGFYPNLEDYCEGCCFDLRAAGFCLVEPSHHDFLSPSEAGKIIVMMRMDFGTMHLYKMSRAERNRMVDIIISYYRIHIPDFPELKSLDVLRELFV</sequence>
<dbReference type="Pfam" id="PF02565">
    <property type="entry name" value="RecO_C"/>
    <property type="match status" value="1"/>
</dbReference>
<evidence type="ECO:0000256" key="1">
    <source>
        <dbReference type="ARBA" id="ARBA00022763"/>
    </source>
</evidence>
<proteinExistence type="inferred from homology"/>
<comment type="caution">
    <text evidence="6">The sequence shown here is derived from an EMBL/GenBank/DDBJ whole genome shotgun (WGS) entry which is preliminary data.</text>
</comment>
<protein>
    <recommendedName>
        <fullName evidence="4">DNA repair protein RecO</fullName>
    </recommendedName>
    <alternativeName>
        <fullName evidence="4">Recombination protein O</fullName>
    </alternativeName>
</protein>
<evidence type="ECO:0000256" key="3">
    <source>
        <dbReference type="ARBA" id="ARBA00023204"/>
    </source>
</evidence>
<accession>A0ABX2AMX3</accession>
<dbReference type="InterPro" id="IPR037278">
    <property type="entry name" value="ARFGAP/RecO"/>
</dbReference>
<dbReference type="Proteomes" id="UP000714420">
    <property type="component" value="Unassembled WGS sequence"/>
</dbReference>
<dbReference type="InterPro" id="IPR003717">
    <property type="entry name" value="RecO"/>
</dbReference>
<keyword evidence="7" id="KW-1185">Reference proteome</keyword>
<feature type="domain" description="DNA replication/recombination mediator RecO N-terminal" evidence="5">
    <location>
        <begin position="1"/>
        <end position="80"/>
    </location>
</feature>
<dbReference type="SUPFAM" id="SSF57863">
    <property type="entry name" value="ArfGap/RecO-like zinc finger"/>
    <property type="match status" value="1"/>
</dbReference>
<evidence type="ECO:0000313" key="7">
    <source>
        <dbReference type="Proteomes" id="UP000714420"/>
    </source>
</evidence>
<evidence type="ECO:0000256" key="2">
    <source>
        <dbReference type="ARBA" id="ARBA00023172"/>
    </source>
</evidence>
<name>A0ABX2AMX3_9BACT</name>